<dbReference type="AlphaFoldDB" id="A0AB72XN97"/>
<feature type="region of interest" description="Disordered" evidence="1">
    <location>
        <begin position="153"/>
        <end position="215"/>
    </location>
</feature>
<gene>
    <name evidence="3" type="ordered locus">MCAN_19931</name>
</gene>
<protein>
    <submittedName>
        <fullName evidence="3">Pe family protein</fullName>
    </submittedName>
</protein>
<dbReference type="RefSeq" id="WP_003909553.1">
    <property type="nucleotide sequence ID" value="NC_015848.1"/>
</dbReference>
<reference evidence="3 4" key="1">
    <citation type="journal article" date="2012" name="PLoS Negl. Trop. Dis.">
        <title>The Genome of Mycobacterium Africanum West African 2 Reveals a Lineage-Specific Locus and Genome Erosion Common to the M. tuberculosis Complex.</title>
        <authorList>
            <person name="Bentley S.D."/>
            <person name="Comas I."/>
            <person name="Bryant J.M."/>
            <person name="Walker D."/>
            <person name="Smith N.H."/>
            <person name="Harris S.R."/>
            <person name="Thurston S."/>
            <person name="Gagneux S."/>
            <person name="Wood J."/>
            <person name="Antonio M."/>
            <person name="Quail M.A."/>
            <person name="Gehre F."/>
            <person name="Adegbola R.A."/>
            <person name="Parkhill J."/>
            <person name="de Jong B.C."/>
        </authorList>
    </citation>
    <scope>NUCLEOTIDE SEQUENCE [LARGE SCALE GENOMIC DNA]</scope>
    <source>
        <strain evidence="3 4">CIPT 140010059</strain>
    </source>
</reference>
<dbReference type="Proteomes" id="UP000008896">
    <property type="component" value="Chromosome"/>
</dbReference>
<sequence>MDSLSHDPAAGDIGSQLVEIGSRGLAAGNAATMPTMTGLVPAGGEEVSAQAVMAFATEAASMIASNTAAQEELMRAGTALTDIARMYGDTDDNAAGALTIGAGLTSRHPLAGGSGASAGAGLMRAGSLPGEAGSAARTPLMAQLLEGASSPMASTAANAGSSAMSGAAPVGSGMGAGTPAGGSSKAGLVSATGPADEDDKDPEDRRDQPSGERLA</sequence>
<organism evidence="3 4">
    <name type="scientific">Mycobacterium canettii (strain CIPT 140010059)</name>
    <dbReference type="NCBI Taxonomy" id="1048245"/>
    <lineage>
        <taxon>Bacteria</taxon>
        <taxon>Bacillati</taxon>
        <taxon>Actinomycetota</taxon>
        <taxon>Actinomycetes</taxon>
        <taxon>Mycobacteriales</taxon>
        <taxon>Mycobacteriaceae</taxon>
        <taxon>Mycobacterium</taxon>
        <taxon>Mycobacterium tuberculosis complex</taxon>
    </lineage>
</organism>
<reference evidence="3 4" key="2">
    <citation type="journal article" date="2013" name="Nat. Genet.">
        <title>Genomic analysis of smooth tubercle bacilli provides insights into ancestry and pathoadaptation of Mycobacterium tuberculosis.</title>
        <authorList>
            <person name="Supply P."/>
            <person name="Marceau M."/>
            <person name="Mangenot S."/>
            <person name="Roche D."/>
            <person name="Rouanet C."/>
            <person name="Khanna V."/>
            <person name="Majlessi L."/>
            <person name="Criscuolo A."/>
            <person name="Tap J."/>
            <person name="Pawlik A."/>
            <person name="Fiette L."/>
            <person name="Orgeur M."/>
            <person name="Fabre M."/>
            <person name="Parmentier C."/>
            <person name="Frigui W."/>
            <person name="Simeone R."/>
            <person name="Boritsch E.C."/>
            <person name="Debrie A.S."/>
            <person name="Willery E."/>
            <person name="Walker D."/>
            <person name="Quail M.A."/>
            <person name="Ma L."/>
            <person name="Bouchier C."/>
            <person name="Salvignol G."/>
            <person name="Sayes F."/>
            <person name="Cascioferro A."/>
            <person name="Seemann T."/>
            <person name="Barbe V."/>
            <person name="Locht C."/>
            <person name="Gutierrez M.C."/>
            <person name="Leclerc C."/>
            <person name="Bentley S.D."/>
            <person name="Stinear T.P."/>
            <person name="Brisse S."/>
            <person name="Medigue C."/>
            <person name="Parkhill J."/>
            <person name="Cruveiller S."/>
            <person name="Brosch R."/>
        </authorList>
    </citation>
    <scope>NUCLEOTIDE SEQUENCE [LARGE SCALE GENOMIC DNA]</scope>
    <source>
        <strain evidence="3 4">CIPT 140010059</strain>
    </source>
</reference>
<feature type="domain" description="PE" evidence="2">
    <location>
        <begin position="16"/>
        <end position="92"/>
    </location>
</feature>
<accession>A0AB72XN97</accession>
<name>A0AB72XN97_MYCCP</name>
<proteinExistence type="predicted"/>
<dbReference type="EMBL" id="HE572590">
    <property type="protein sequence ID" value="CCC44325.1"/>
    <property type="molecule type" value="Genomic_DNA"/>
</dbReference>
<feature type="compositionally biased region" description="Low complexity" evidence="1">
    <location>
        <begin position="153"/>
        <end position="171"/>
    </location>
</feature>
<dbReference type="KEGG" id="mce:MCAN_19931"/>
<dbReference type="Pfam" id="PF00934">
    <property type="entry name" value="PE"/>
    <property type="match status" value="1"/>
</dbReference>
<evidence type="ECO:0000256" key="1">
    <source>
        <dbReference type="SAM" id="MobiDB-lite"/>
    </source>
</evidence>
<dbReference type="InterPro" id="IPR000084">
    <property type="entry name" value="PE-PGRS_N"/>
</dbReference>
<feature type="compositionally biased region" description="Basic and acidic residues" evidence="1">
    <location>
        <begin position="202"/>
        <end position="215"/>
    </location>
</feature>
<dbReference type="GeneID" id="45425949"/>
<dbReference type="Gene3D" id="1.10.287.850">
    <property type="entry name" value="HP0062-like domain"/>
    <property type="match status" value="1"/>
</dbReference>
<evidence type="ECO:0000313" key="4">
    <source>
        <dbReference type="Proteomes" id="UP000008896"/>
    </source>
</evidence>
<evidence type="ECO:0000259" key="2">
    <source>
        <dbReference type="Pfam" id="PF00934"/>
    </source>
</evidence>
<evidence type="ECO:0000313" key="3">
    <source>
        <dbReference type="EMBL" id="CCC44325.1"/>
    </source>
</evidence>